<dbReference type="PANTHER" id="PTHR43194">
    <property type="entry name" value="HYDROLASE ALPHA/BETA FOLD FAMILY"/>
    <property type="match status" value="1"/>
</dbReference>
<dbReference type="SUPFAM" id="SSF53474">
    <property type="entry name" value="alpha/beta-Hydrolases"/>
    <property type="match status" value="1"/>
</dbReference>
<name>A0A1H3DJW4_9ACTN</name>
<dbReference type="AlphaFoldDB" id="A0A1H3DJW4"/>
<dbReference type="STRING" id="1137993.SAMN05660209_01022"/>
<dbReference type="PANTHER" id="PTHR43194:SF2">
    <property type="entry name" value="PEROXISOMAL MEMBRANE PROTEIN LPX1"/>
    <property type="match status" value="1"/>
</dbReference>
<proteinExistence type="predicted"/>
<sequence>MASISERESREIEAANASGNTPVVLIHGLWLLPSSWANWVAFFEQVGYAPLTPDWPDDPESIEAARAEPEVLAGKTLKQVADHTTDVIKALDRKPVIMGHSTGGLLAQMLAGRGLAAATVAIDPGIFRGVLPLPAATLRSAGRFLINPRTRGRALTLTFDEFTYSWANELDEEEAKELYDRYHVAGSGISLVQMGNANLNPRTEAKVDTKNPDRGPLLIIEGEKDHTVPWAIANAAYKRQRRNPGVTEIVKLPNRGHSLTIDHGWREVAQTALDFVQRFTSSDHKTTSVPKARDASANSGLASGESVAGTERGSAR</sequence>
<dbReference type="GO" id="GO:0003824">
    <property type="term" value="F:catalytic activity"/>
    <property type="evidence" value="ECO:0007669"/>
    <property type="project" value="UniProtKB-ARBA"/>
</dbReference>
<evidence type="ECO:0000313" key="4">
    <source>
        <dbReference type="Proteomes" id="UP000198921"/>
    </source>
</evidence>
<keyword evidence="4" id="KW-1185">Reference proteome</keyword>
<evidence type="ECO:0000313" key="3">
    <source>
        <dbReference type="EMBL" id="SDX66716.1"/>
    </source>
</evidence>
<dbReference type="Gene3D" id="3.40.50.1820">
    <property type="entry name" value="alpha/beta hydrolase"/>
    <property type="match status" value="1"/>
</dbReference>
<evidence type="ECO:0000259" key="2">
    <source>
        <dbReference type="Pfam" id="PF12697"/>
    </source>
</evidence>
<feature type="compositionally biased region" description="Basic and acidic residues" evidence="1">
    <location>
        <begin position="281"/>
        <end position="294"/>
    </location>
</feature>
<dbReference type="OrthoDB" id="3810256at2"/>
<feature type="region of interest" description="Disordered" evidence="1">
    <location>
        <begin position="281"/>
        <end position="316"/>
    </location>
</feature>
<feature type="domain" description="AB hydrolase-1" evidence="2">
    <location>
        <begin position="23"/>
        <end position="270"/>
    </location>
</feature>
<dbReference type="InterPro" id="IPR000073">
    <property type="entry name" value="AB_hydrolase_1"/>
</dbReference>
<evidence type="ECO:0000256" key="1">
    <source>
        <dbReference type="SAM" id="MobiDB-lite"/>
    </source>
</evidence>
<dbReference type="InterPro" id="IPR029058">
    <property type="entry name" value="AB_hydrolase_fold"/>
</dbReference>
<dbReference type="Pfam" id="PF12697">
    <property type="entry name" value="Abhydrolase_6"/>
    <property type="match status" value="1"/>
</dbReference>
<protein>
    <submittedName>
        <fullName evidence="3">Pimeloyl-ACP methyl ester carboxylesterase</fullName>
    </submittedName>
</protein>
<organism evidence="3 4">
    <name type="scientific">Geodermatophilus africanus</name>
    <dbReference type="NCBI Taxonomy" id="1137993"/>
    <lineage>
        <taxon>Bacteria</taxon>
        <taxon>Bacillati</taxon>
        <taxon>Actinomycetota</taxon>
        <taxon>Actinomycetes</taxon>
        <taxon>Geodermatophilales</taxon>
        <taxon>Geodermatophilaceae</taxon>
        <taxon>Geodermatophilus</taxon>
    </lineage>
</organism>
<dbReference type="InterPro" id="IPR050228">
    <property type="entry name" value="Carboxylesterase_BioH"/>
</dbReference>
<dbReference type="Proteomes" id="UP000198921">
    <property type="component" value="Unassembled WGS sequence"/>
</dbReference>
<dbReference type="RefSeq" id="WP_091152060.1">
    <property type="nucleotide sequence ID" value="NZ_FNOT01000002.1"/>
</dbReference>
<reference evidence="4" key="1">
    <citation type="submission" date="2016-10" db="EMBL/GenBank/DDBJ databases">
        <authorList>
            <person name="Varghese N."/>
            <person name="Submissions S."/>
        </authorList>
    </citation>
    <scope>NUCLEOTIDE SEQUENCE [LARGE SCALE GENOMIC DNA]</scope>
    <source>
        <strain evidence="4">DSM 45422</strain>
    </source>
</reference>
<gene>
    <name evidence="3" type="ORF">SAMN05660209_01022</name>
</gene>
<accession>A0A1H3DJW4</accession>
<dbReference type="EMBL" id="FNOT01000002">
    <property type="protein sequence ID" value="SDX66716.1"/>
    <property type="molecule type" value="Genomic_DNA"/>
</dbReference>